<gene>
    <name evidence="1" type="ORF">DESPIG_00295</name>
</gene>
<dbReference type="AlphaFoldDB" id="B6WQH1"/>
<reference evidence="1 2" key="1">
    <citation type="submission" date="2008-10" db="EMBL/GenBank/DDBJ databases">
        <title>Draft genome sequence of Desulvovibrio piger (ATCC 29098).</title>
        <authorList>
            <person name="Sudarsanam P."/>
            <person name="Ley R."/>
            <person name="Guruge J."/>
            <person name="Turnbaugh P.J."/>
            <person name="Mahowald M."/>
            <person name="Liep D."/>
            <person name="Gordon J."/>
        </authorList>
    </citation>
    <scope>NUCLEOTIDE SEQUENCE [LARGE SCALE GENOMIC DNA]</scope>
    <source>
        <strain evidence="1 2">ATCC 29098</strain>
    </source>
</reference>
<organism evidence="1 2">
    <name type="scientific">Desulfovibrio piger ATCC 29098</name>
    <dbReference type="NCBI Taxonomy" id="411464"/>
    <lineage>
        <taxon>Bacteria</taxon>
        <taxon>Pseudomonadati</taxon>
        <taxon>Thermodesulfobacteriota</taxon>
        <taxon>Desulfovibrionia</taxon>
        <taxon>Desulfovibrionales</taxon>
        <taxon>Desulfovibrionaceae</taxon>
        <taxon>Desulfovibrio</taxon>
    </lineage>
</organism>
<accession>B6WQH1</accession>
<evidence type="ECO:0000313" key="2">
    <source>
        <dbReference type="Proteomes" id="UP000003676"/>
    </source>
</evidence>
<dbReference type="HOGENOM" id="CLU_3117175_0_0_7"/>
<protein>
    <submittedName>
        <fullName evidence="1">Uncharacterized protein</fullName>
    </submittedName>
</protein>
<proteinExistence type="predicted"/>
<evidence type="ECO:0000313" key="1">
    <source>
        <dbReference type="EMBL" id="EEB34760.1"/>
    </source>
</evidence>
<sequence length="50" mass="5466">MAGGTFLFLPPTVSSASRPRPLSCHHVMRAAFRCLRQRPPSGTDTAKELL</sequence>
<dbReference type="EMBL" id="ABXU01000012">
    <property type="protein sequence ID" value="EEB34760.1"/>
    <property type="molecule type" value="Genomic_DNA"/>
</dbReference>
<reference evidence="1 2" key="2">
    <citation type="submission" date="2008-10" db="EMBL/GenBank/DDBJ databases">
        <authorList>
            <person name="Fulton L."/>
            <person name="Clifton S."/>
            <person name="Fulton B."/>
            <person name="Xu J."/>
            <person name="Minx P."/>
            <person name="Pepin K.H."/>
            <person name="Johnson M."/>
            <person name="Bhonagiri V."/>
            <person name="Nash W.E."/>
            <person name="Mardis E.R."/>
            <person name="Wilson R.K."/>
        </authorList>
    </citation>
    <scope>NUCLEOTIDE SEQUENCE [LARGE SCALE GENOMIC DNA]</scope>
    <source>
        <strain evidence="1 2">ATCC 29098</strain>
    </source>
</reference>
<dbReference type="Proteomes" id="UP000003676">
    <property type="component" value="Unassembled WGS sequence"/>
</dbReference>
<name>B6WQH1_9BACT</name>
<comment type="caution">
    <text evidence="1">The sequence shown here is derived from an EMBL/GenBank/DDBJ whole genome shotgun (WGS) entry which is preliminary data.</text>
</comment>